<reference evidence="1 2" key="1">
    <citation type="journal article" date="2020" name="Cell">
        <title>Large-Scale Comparative Analyses of Tick Genomes Elucidate Their Genetic Diversity and Vector Capacities.</title>
        <authorList>
            <consortium name="Tick Genome and Microbiome Consortium (TIGMIC)"/>
            <person name="Jia N."/>
            <person name="Wang J."/>
            <person name="Shi W."/>
            <person name="Du L."/>
            <person name="Sun Y."/>
            <person name="Zhan W."/>
            <person name="Jiang J.F."/>
            <person name="Wang Q."/>
            <person name="Zhang B."/>
            <person name="Ji P."/>
            <person name="Bell-Sakyi L."/>
            <person name="Cui X.M."/>
            <person name="Yuan T.T."/>
            <person name="Jiang B.G."/>
            <person name="Yang W.F."/>
            <person name="Lam T.T."/>
            <person name="Chang Q.C."/>
            <person name="Ding S.J."/>
            <person name="Wang X.J."/>
            <person name="Zhu J.G."/>
            <person name="Ruan X.D."/>
            <person name="Zhao L."/>
            <person name="Wei J.T."/>
            <person name="Ye R.Z."/>
            <person name="Que T.C."/>
            <person name="Du C.H."/>
            <person name="Zhou Y.H."/>
            <person name="Cheng J.X."/>
            <person name="Dai P.F."/>
            <person name="Guo W.B."/>
            <person name="Han X.H."/>
            <person name="Huang E.J."/>
            <person name="Li L.F."/>
            <person name="Wei W."/>
            <person name="Gao Y.C."/>
            <person name="Liu J.Z."/>
            <person name="Shao H.Z."/>
            <person name="Wang X."/>
            <person name="Wang C.C."/>
            <person name="Yang T.C."/>
            <person name="Huo Q.B."/>
            <person name="Li W."/>
            <person name="Chen H.Y."/>
            <person name="Chen S.E."/>
            <person name="Zhou L.G."/>
            <person name="Ni X.B."/>
            <person name="Tian J.H."/>
            <person name="Sheng Y."/>
            <person name="Liu T."/>
            <person name="Pan Y.S."/>
            <person name="Xia L.Y."/>
            <person name="Li J."/>
            <person name="Zhao F."/>
            <person name="Cao W.C."/>
        </authorList>
    </citation>
    <scope>NUCLEOTIDE SEQUENCE [LARGE SCALE GENOMIC DNA]</scope>
    <source>
        <strain evidence="1">Iper-2018</strain>
    </source>
</reference>
<sequence length="812" mass="91725">MKNDAEVPSCKKKRQGADADSESHDFDRGHDPDRVIGVTDSSDELLFLIRTVSQCRWELRRFATSHHCLEISTAKDAYSFLSNIGAYADLPRFFKPCTKCDGQSCHPLDQLDIWNQFLQEVGMLLEEVAPGTLSVAPQHRASDGFAAEHCHPDGWVLLHWLFKEHRCIANLRLLSPNKQSQLHLGDALSQNSGLRTLTLSYEMSEEELRMIYSTVRCWTKLESLNISGLALSNDTAVLLEASLEKLPSLRSLDVSFLSIAPACDAELLKGVFERMSALTSLSLSLTFEPPDVELVLRCLGPGLSELRVDDSFLVPQEGAVFQEFLSGNTVLKKLTLIQKVYTGMGELDNVFKSLLVNHSLEELYLSHIGIESPTMELLAEAVVEHSTLKILEVYVFCCEMDGTPLAKMLGQNKSIQELKFEVGKVACYDAFAEAVRKNTTLKKLSLNLVQLDDLAEIFVYRGFLEALSCNGTIQQVTLGSICPVLVSQFSELLRETGTERRVTFEVNLTDSELFTEALEKCSGLAQMRYSDGGSNIPVPPSAYRHLMRYYNLKDLGIALWDQPMDDETVTALAEFLASTRTLQFVSLCFHTSPAATHALLDSISRNRSISSLVISSWTFNELSANLLWQILRNTDILNEIFLSLYNNSDFKALSQFPERLLDNHSLLFADFLDFQDFKLKIKDVMRRNLSTLYRAVMFVMGSRGRRYAEAFERVSRSPALVEEVQKSASESKEDAKERVRWAKDYLNQHFLAAAGVVKDTVTCTENERLQLDQIGLDSWLHIRRYLKVADIKEPTDQPSMSHHLYKKRRSRR</sequence>
<name>A0AC60QIK1_IXOPE</name>
<organism evidence="1 2">
    <name type="scientific">Ixodes persulcatus</name>
    <name type="common">Taiga tick</name>
    <dbReference type="NCBI Taxonomy" id="34615"/>
    <lineage>
        <taxon>Eukaryota</taxon>
        <taxon>Metazoa</taxon>
        <taxon>Ecdysozoa</taxon>
        <taxon>Arthropoda</taxon>
        <taxon>Chelicerata</taxon>
        <taxon>Arachnida</taxon>
        <taxon>Acari</taxon>
        <taxon>Parasitiformes</taxon>
        <taxon>Ixodida</taxon>
        <taxon>Ixodoidea</taxon>
        <taxon>Ixodidae</taxon>
        <taxon>Ixodinae</taxon>
        <taxon>Ixodes</taxon>
    </lineage>
</organism>
<dbReference type="Proteomes" id="UP000805193">
    <property type="component" value="Unassembled WGS sequence"/>
</dbReference>
<dbReference type="EMBL" id="JABSTQ010009073">
    <property type="protein sequence ID" value="KAG0433243.1"/>
    <property type="molecule type" value="Genomic_DNA"/>
</dbReference>
<evidence type="ECO:0000313" key="2">
    <source>
        <dbReference type="Proteomes" id="UP000805193"/>
    </source>
</evidence>
<evidence type="ECO:0000313" key="1">
    <source>
        <dbReference type="EMBL" id="KAG0433243.1"/>
    </source>
</evidence>
<protein>
    <submittedName>
        <fullName evidence="1">Uncharacterized protein</fullName>
    </submittedName>
</protein>
<keyword evidence="2" id="KW-1185">Reference proteome</keyword>
<comment type="caution">
    <text evidence="1">The sequence shown here is derived from an EMBL/GenBank/DDBJ whole genome shotgun (WGS) entry which is preliminary data.</text>
</comment>
<accession>A0AC60QIK1</accession>
<proteinExistence type="predicted"/>
<gene>
    <name evidence="1" type="ORF">HPB47_020094</name>
</gene>